<reference evidence="1 2" key="1">
    <citation type="journal article" date="2020" name="Antonie Van Leeuwenhoek">
        <title>Rhodopirellula heiligendammensis sp. nov., Rhodopirellula pilleata sp. nov., and Rhodopirellula solitaria sp. nov. isolated from natural or artificial marine surfaces in Northern Germany and California, USA, and emended description of the genus Rhodopirellula.</title>
        <authorList>
            <person name="Kallscheuer N."/>
            <person name="Wiegand S."/>
            <person name="Jogler M."/>
            <person name="Boedeker C."/>
            <person name="Peeters S.H."/>
            <person name="Rast P."/>
            <person name="Heuer A."/>
            <person name="Jetten M.S.M."/>
            <person name="Rohde M."/>
            <person name="Jogler C."/>
        </authorList>
    </citation>
    <scope>NUCLEOTIDE SEQUENCE [LARGE SCALE GENOMIC DNA]</scope>
    <source>
        <strain evidence="1 2">Poly21</strain>
    </source>
</reference>
<dbReference type="EMBL" id="SJPU01000002">
    <property type="protein sequence ID" value="TWU16773.1"/>
    <property type="molecule type" value="Genomic_DNA"/>
</dbReference>
<protein>
    <submittedName>
        <fullName evidence="1">Uncharacterized protein</fullName>
    </submittedName>
</protein>
<sequence>MAITLIMMAAVARAFAFVGERVRDSRGNVSLSSELRDVTTRLNDELRNCTVTLTPVGGNEADPNGYFLYYEGPMTDATTTISGRYNNQIEEGSIVAQDSRFGDLDDYLAFTAISPPGAWFTGQVPAYLLNDALDPSAGSATEVAANTPVVIRSRYAEIVYFVNPERDGLGNIIDADGDLIADRLMLYRRVLLIRPDLNLSTNDTLLRIGATANWLNGMAPVHQVADLSVRRQLNTDGSPGTGVIANSLADLAQPHHRFGHVRIPWGTVSAWGGAGGATGYSMPVLALEDLTVGGLLLSDNGTPPAYRPPPQNTSTTAIAPAATNVPVITPMRMSGYLHRDFVLTGDRRGEDVVANNVRALDVQIFDPTAAFYLSSNGLVVGPSDAGYREVLSGPTSAPIPTAVPGGGFVDLAYPVLAGGATRGWGDLTISRSPSATSGLLTANLEPGGSDSLNVQRMQSTFSGLEFVTGAAAFPTTTSEKTYSNALLKSGRLVIMNGRIVLFQPAFDTYTSAYERDSYYQNRRFNSPLFMGTKWEPFNTADLSITDLAADGIDTNSSLFPGQFGTDDPSERETSAPFLETPQAIRVTVRLENVGTRQLRQMSVVHSDSL</sequence>
<keyword evidence="2" id="KW-1185">Reference proteome</keyword>
<organism evidence="1 2">
    <name type="scientific">Allorhodopirellula heiligendammensis</name>
    <dbReference type="NCBI Taxonomy" id="2714739"/>
    <lineage>
        <taxon>Bacteria</taxon>
        <taxon>Pseudomonadati</taxon>
        <taxon>Planctomycetota</taxon>
        <taxon>Planctomycetia</taxon>
        <taxon>Pirellulales</taxon>
        <taxon>Pirellulaceae</taxon>
        <taxon>Allorhodopirellula</taxon>
    </lineage>
</organism>
<dbReference type="AlphaFoldDB" id="A0A5C6BWX7"/>
<accession>A0A5C6BWX7</accession>
<gene>
    <name evidence="1" type="ORF">Poly21_39790</name>
</gene>
<proteinExistence type="predicted"/>
<evidence type="ECO:0000313" key="1">
    <source>
        <dbReference type="EMBL" id="TWU16773.1"/>
    </source>
</evidence>
<name>A0A5C6BWX7_9BACT</name>
<evidence type="ECO:0000313" key="2">
    <source>
        <dbReference type="Proteomes" id="UP000319908"/>
    </source>
</evidence>
<dbReference type="Proteomes" id="UP000319908">
    <property type="component" value="Unassembled WGS sequence"/>
</dbReference>
<comment type="caution">
    <text evidence="1">The sequence shown here is derived from an EMBL/GenBank/DDBJ whole genome shotgun (WGS) entry which is preliminary data.</text>
</comment>